<comment type="caution">
    <text evidence="3">The sequence shown here is derived from an EMBL/GenBank/DDBJ whole genome shotgun (WGS) entry which is preliminary data.</text>
</comment>
<dbReference type="Proteomes" id="UP000601736">
    <property type="component" value="Unassembled WGS sequence"/>
</dbReference>
<dbReference type="InterPro" id="IPR025669">
    <property type="entry name" value="AAA_dom"/>
</dbReference>
<feature type="domain" description="Response regulatory" evidence="2">
    <location>
        <begin position="2"/>
        <end position="119"/>
    </location>
</feature>
<evidence type="ECO:0000259" key="2">
    <source>
        <dbReference type="PROSITE" id="PS50110"/>
    </source>
</evidence>
<proteinExistence type="predicted"/>
<evidence type="ECO:0000256" key="1">
    <source>
        <dbReference type="PROSITE-ProRule" id="PRU00169"/>
    </source>
</evidence>
<dbReference type="SUPFAM" id="SSF52172">
    <property type="entry name" value="CheY-like"/>
    <property type="match status" value="1"/>
</dbReference>
<evidence type="ECO:0000313" key="3">
    <source>
        <dbReference type="EMBL" id="CAE6494130.1"/>
    </source>
</evidence>
<dbReference type="InterPro" id="IPR011006">
    <property type="entry name" value="CheY-like_superfamily"/>
</dbReference>
<dbReference type="EMBL" id="CAJNAP010000005">
    <property type="protein sequence ID" value="CAE6494130.1"/>
    <property type="molecule type" value="Genomic_DNA"/>
</dbReference>
<dbReference type="InterPro" id="IPR001789">
    <property type="entry name" value="Sig_transdc_resp-reg_receiver"/>
</dbReference>
<dbReference type="PANTHER" id="PTHR43384:SF13">
    <property type="entry name" value="SLR0110 PROTEIN"/>
    <property type="match status" value="1"/>
</dbReference>
<evidence type="ECO:0000313" key="4">
    <source>
        <dbReference type="Proteomes" id="UP000601736"/>
    </source>
</evidence>
<dbReference type="GO" id="GO:0016887">
    <property type="term" value="F:ATP hydrolysis activity"/>
    <property type="evidence" value="ECO:0007669"/>
    <property type="project" value="TreeGrafter"/>
</dbReference>
<dbReference type="Pfam" id="PF13614">
    <property type="entry name" value="AAA_31"/>
    <property type="match status" value="1"/>
</dbReference>
<name>A0A8H8YYC0_9PROT</name>
<dbReference type="PROSITE" id="PS50110">
    <property type="entry name" value="RESPONSE_REGULATORY"/>
    <property type="match status" value="1"/>
</dbReference>
<dbReference type="GO" id="GO:0051782">
    <property type="term" value="P:negative regulation of cell division"/>
    <property type="evidence" value="ECO:0007669"/>
    <property type="project" value="TreeGrafter"/>
</dbReference>
<dbReference type="InterPro" id="IPR027417">
    <property type="entry name" value="P-loop_NTPase"/>
</dbReference>
<dbReference type="GO" id="GO:0005524">
    <property type="term" value="F:ATP binding"/>
    <property type="evidence" value="ECO:0007669"/>
    <property type="project" value="TreeGrafter"/>
</dbReference>
<accession>A0A8H8YYC0</accession>
<gene>
    <name evidence="3" type="ORF">NMYAN_130028</name>
</gene>
<dbReference type="RefSeq" id="WP_204799391.1">
    <property type="nucleotide sequence ID" value="NZ_CAJNAP010000005.1"/>
</dbReference>
<dbReference type="GO" id="GO:0009898">
    <property type="term" value="C:cytoplasmic side of plasma membrane"/>
    <property type="evidence" value="ECO:0007669"/>
    <property type="project" value="TreeGrafter"/>
</dbReference>
<sequence>MKIATIAQDPQCLHDIQKYLANVNMSLPMVAITGGAQQIPAVIEQEHPDLLLLEGIKLNPGEQQILRVVTSRFPDLGVIMVCPPQPQEFLLEAMRVGVREVVPTPINQHVLIDAVERFQQRMAIAKAPLHQGKILAFMPCKGGSGATFLASNIAYTLAALENKRVILFDFNLQFGDASLFVHDGASATSIADVTRQIQRLDGSFLSSSSIHVLPNFDVLPAPDEPEKAAEIKPEHIQALMKVARKHYDFIILDIGRAFDAISIQCLDQADLIFPVLQQTLPFIRDAKRVINTFNSLGYPEDKIRLIVNRFGKKDDITLADVTNTLKLEVFKAIPNDYSVVAESVNQGIAVTKLARRSAVAKSLQEMAHELTRGNEQSGLLKKLFSFNAIPLMS</sequence>
<dbReference type="Gene3D" id="3.40.50.300">
    <property type="entry name" value="P-loop containing nucleotide triphosphate hydrolases"/>
    <property type="match status" value="1"/>
</dbReference>
<organism evidence="3 4">
    <name type="scientific">Nitrosomonas nitrosa</name>
    <dbReference type="NCBI Taxonomy" id="52442"/>
    <lineage>
        <taxon>Bacteria</taxon>
        <taxon>Pseudomonadati</taxon>
        <taxon>Pseudomonadota</taxon>
        <taxon>Betaproteobacteria</taxon>
        <taxon>Nitrosomonadales</taxon>
        <taxon>Nitrosomonadaceae</taxon>
        <taxon>Nitrosomonas</taxon>
    </lineage>
</organism>
<dbReference type="PANTHER" id="PTHR43384">
    <property type="entry name" value="SEPTUM SITE-DETERMINING PROTEIN MIND HOMOLOG, CHLOROPLASTIC-RELATED"/>
    <property type="match status" value="1"/>
</dbReference>
<dbReference type="Gene3D" id="3.40.50.2300">
    <property type="match status" value="1"/>
</dbReference>
<dbReference type="AlphaFoldDB" id="A0A8H8YYC0"/>
<dbReference type="GO" id="GO:0000160">
    <property type="term" value="P:phosphorelay signal transduction system"/>
    <property type="evidence" value="ECO:0007669"/>
    <property type="project" value="InterPro"/>
</dbReference>
<protein>
    <submittedName>
        <fullName evidence="3">Pilus assembly protein CpaE</fullName>
    </submittedName>
</protein>
<reference evidence="3" key="1">
    <citation type="submission" date="2021-02" db="EMBL/GenBank/DDBJ databases">
        <authorList>
            <person name="Han P."/>
        </authorList>
    </citation>
    <scope>NUCLEOTIDE SEQUENCE</scope>
    <source>
        <strain evidence="3">Nitrosomonas nitrosa 18-3D</strain>
    </source>
</reference>
<dbReference type="SUPFAM" id="SSF52540">
    <property type="entry name" value="P-loop containing nucleoside triphosphate hydrolases"/>
    <property type="match status" value="1"/>
</dbReference>
<comment type="caution">
    <text evidence="1">Lacks conserved residue(s) required for the propagation of feature annotation.</text>
</comment>
<dbReference type="InterPro" id="IPR050625">
    <property type="entry name" value="ParA/MinD_ATPase"/>
</dbReference>
<dbReference type="GO" id="GO:0005829">
    <property type="term" value="C:cytosol"/>
    <property type="evidence" value="ECO:0007669"/>
    <property type="project" value="TreeGrafter"/>
</dbReference>